<dbReference type="Pfam" id="PF01814">
    <property type="entry name" value="Hemerythrin"/>
    <property type="match status" value="1"/>
</dbReference>
<evidence type="ECO:0000313" key="2">
    <source>
        <dbReference type="EMBL" id="QOP44315.1"/>
    </source>
</evidence>
<proteinExistence type="predicted"/>
<accession>A0A7M1B3T4</accession>
<evidence type="ECO:0000259" key="1">
    <source>
        <dbReference type="Pfam" id="PF01814"/>
    </source>
</evidence>
<dbReference type="PANTHER" id="PTHR39966">
    <property type="entry name" value="BLL2471 PROTEIN-RELATED"/>
    <property type="match status" value="1"/>
</dbReference>
<feature type="domain" description="Hemerythrin-like" evidence="1">
    <location>
        <begin position="4"/>
        <end position="125"/>
    </location>
</feature>
<dbReference type="GO" id="GO:0005886">
    <property type="term" value="C:plasma membrane"/>
    <property type="evidence" value="ECO:0007669"/>
    <property type="project" value="TreeGrafter"/>
</dbReference>
<dbReference type="AlphaFoldDB" id="A0A7M1B3T4"/>
<dbReference type="Gene3D" id="1.20.120.520">
    <property type="entry name" value="nmb1532 protein domain like"/>
    <property type="match status" value="1"/>
</dbReference>
<name>A0A7M1B3T4_9BACT</name>
<evidence type="ECO:0000313" key="3">
    <source>
        <dbReference type="Proteomes" id="UP000593719"/>
    </source>
</evidence>
<dbReference type="PANTHER" id="PTHR39966:SF3">
    <property type="entry name" value="DUF438 DOMAIN-CONTAINING PROTEIN"/>
    <property type="match status" value="1"/>
</dbReference>
<dbReference type="EMBL" id="CP041235">
    <property type="protein sequence ID" value="QOP44315.1"/>
    <property type="molecule type" value="Genomic_DNA"/>
</dbReference>
<organism evidence="2 3">
    <name type="scientific">Sulfurimonas sediminis</name>
    <dbReference type="NCBI Taxonomy" id="2590020"/>
    <lineage>
        <taxon>Bacteria</taxon>
        <taxon>Pseudomonadati</taxon>
        <taxon>Campylobacterota</taxon>
        <taxon>Epsilonproteobacteria</taxon>
        <taxon>Campylobacterales</taxon>
        <taxon>Sulfurimonadaceae</taxon>
        <taxon>Sulfurimonas</taxon>
    </lineage>
</organism>
<gene>
    <name evidence="2" type="ORF">FJR45_10315</name>
</gene>
<dbReference type="RefSeq" id="WP_193150462.1">
    <property type="nucleotide sequence ID" value="NZ_CP041235.1"/>
</dbReference>
<sequence length="146" mass="16958">MTIKDFMTSKHRECDHLLTQAEDFLESGEFDEALCKYAAFKNETLLHFTMEEEYLFPMLEEKSGMGSMGPTNVMRMEHAQAKSLFEKMDEAYSTKDKERAFSLGESMNILLQQHNLKEEQMLYTMMNSALAEDAQEIVQKLQNYGN</sequence>
<keyword evidence="3" id="KW-1185">Reference proteome</keyword>
<dbReference type="Proteomes" id="UP000593719">
    <property type="component" value="Chromosome"/>
</dbReference>
<dbReference type="KEGG" id="ssei:FJR45_10315"/>
<dbReference type="InterPro" id="IPR012312">
    <property type="entry name" value="Hemerythrin-like"/>
</dbReference>
<reference evidence="2 3" key="1">
    <citation type="submission" date="2019-06" db="EMBL/GenBank/DDBJ databases">
        <title>Sulfurimonas gotlandica sp. nov., a chemoautotrophic and psychrotolerant epsilonproteobacterium isolated from a pelagic redoxcline, and an emended description of the genus Sulfurimonas.</title>
        <authorList>
            <person name="Wang S."/>
            <person name="Jiang L."/>
            <person name="Shao Z."/>
        </authorList>
    </citation>
    <scope>NUCLEOTIDE SEQUENCE [LARGE SCALE GENOMIC DNA]</scope>
    <source>
        <strain evidence="2 3">S2-6</strain>
    </source>
</reference>
<protein>
    <submittedName>
        <fullName evidence="2">Hemerythrin domain-containing protein</fullName>
    </submittedName>
</protein>